<sequence>MTGSQILFIFMVSSSLLKLSTCLWISMAPLCSLTWWLLEWSSISVFSDNMLCPGWVIKCSVMAESICKCLSCSKGGNHENTTRIEPYAACSWSSSACLLLLCCHDPHALLPRRPRHSGSGSKAASQGLGAVESFVRLLGNSQAGRRRECSCISAIMPSPRSSPKSSHERRAHGNKLEFISLTSMRNPGPPESPSRRREGTASTGPPQALPEEDCMKLNPSFVDIALRSLLAIDLWASKKLGVCAGESSSWGSVRPLMIVVEISGHGIPWLAGTLYGLCRSGSSAGREVLLNLLFALVLDLILVAAAKGLVKRRRPAHNKMDMFATISVDKYSFPSGHATRAALVCRFILHHLVLALPLRVLVVLWVFIVGISRVMLGRHNVTDVIFGLLMGYMQYSMVEYFWLSPVTAPILFMLWS</sequence>
<comment type="catalytic activity">
    <reaction evidence="19">
        <text>presqualene diphosphate + H2O = presqualene phosphate + phosphate + H(+)</text>
        <dbReference type="Rhea" id="RHEA:67968"/>
        <dbReference type="ChEBI" id="CHEBI:15377"/>
        <dbReference type="ChEBI" id="CHEBI:15378"/>
        <dbReference type="ChEBI" id="CHEBI:43474"/>
        <dbReference type="ChEBI" id="CHEBI:57310"/>
        <dbReference type="ChEBI" id="CHEBI:176803"/>
    </reaction>
    <physiologicalReaction direction="left-to-right" evidence="19">
        <dbReference type="Rhea" id="RHEA:67969"/>
    </physiologicalReaction>
</comment>
<dbReference type="PANTHER" id="PTHR14969:SF18">
    <property type="entry name" value="POLYISOPRENOID DIPHOSPHATE_PHOSPHATE PHOSPHOHYDROLASE PLPP6"/>
    <property type="match status" value="1"/>
</dbReference>
<dbReference type="InParanoid" id="G1KNI0"/>
<proteinExistence type="inferred from homology"/>
<comment type="catalytic activity">
    <reaction evidence="13">
        <text>(2E)-geranyl phosphate + H2O = (2E)-geraniol + phosphate</text>
        <dbReference type="Rhea" id="RHEA:68020"/>
        <dbReference type="ChEBI" id="CHEBI:15377"/>
        <dbReference type="ChEBI" id="CHEBI:17447"/>
        <dbReference type="ChEBI" id="CHEBI:43474"/>
        <dbReference type="ChEBI" id="CHEBI:88107"/>
    </reaction>
    <physiologicalReaction direction="left-to-right" evidence="13">
        <dbReference type="Rhea" id="RHEA:68021"/>
    </physiologicalReaction>
</comment>
<evidence type="ECO:0000256" key="22">
    <source>
        <dbReference type="ARBA" id="ARBA00049227"/>
    </source>
</evidence>
<evidence type="ECO:0000256" key="13">
    <source>
        <dbReference type="ARBA" id="ARBA00036169"/>
    </source>
</evidence>
<evidence type="ECO:0000256" key="23">
    <source>
        <dbReference type="SAM" id="MobiDB-lite"/>
    </source>
</evidence>
<comment type="catalytic activity">
    <reaction evidence="21">
        <text>(2E,6E,10E)-geranylgeranyl diphosphate + H2O = (2E,6E,10E)-geranylgeranyl phosphate + phosphate + H(+)</text>
        <dbReference type="Rhea" id="RHEA:68008"/>
        <dbReference type="ChEBI" id="CHEBI:15377"/>
        <dbReference type="ChEBI" id="CHEBI:15378"/>
        <dbReference type="ChEBI" id="CHEBI:43474"/>
        <dbReference type="ChEBI" id="CHEBI:58756"/>
        <dbReference type="ChEBI" id="CHEBI:144936"/>
    </reaction>
    <physiologicalReaction direction="left-to-right" evidence="21">
        <dbReference type="Rhea" id="RHEA:68009"/>
    </physiologicalReaction>
</comment>
<evidence type="ECO:0000256" key="21">
    <source>
        <dbReference type="ARBA" id="ARBA00048595"/>
    </source>
</evidence>
<dbReference type="GO" id="GO:0042392">
    <property type="term" value="F:sphingosine-1-phosphate phosphatase activity"/>
    <property type="evidence" value="ECO:0000318"/>
    <property type="project" value="GO_Central"/>
</dbReference>
<evidence type="ECO:0000256" key="10">
    <source>
        <dbReference type="ARBA" id="ARBA00023136"/>
    </source>
</evidence>
<dbReference type="GO" id="GO:0005637">
    <property type="term" value="C:nuclear inner membrane"/>
    <property type="evidence" value="ECO:0007669"/>
    <property type="project" value="UniProtKB-SubCell"/>
</dbReference>
<dbReference type="GO" id="GO:0005789">
    <property type="term" value="C:endoplasmic reticulum membrane"/>
    <property type="evidence" value="ECO:0007669"/>
    <property type="project" value="UniProtKB-SubCell"/>
</dbReference>
<dbReference type="Gene3D" id="1.20.144.10">
    <property type="entry name" value="Phosphatidic acid phosphatase type 2/haloperoxidase"/>
    <property type="match status" value="1"/>
</dbReference>
<evidence type="ECO:0000256" key="5">
    <source>
        <dbReference type="ARBA" id="ARBA00022692"/>
    </source>
</evidence>
<keyword evidence="10 24" id="KW-0472">Membrane</keyword>
<dbReference type="Ensembl" id="ENSACAT00000013305.3">
    <property type="protein sequence ID" value="ENSACAP00000013046.3"/>
    <property type="gene ID" value="ENSACAG00000013296.3"/>
</dbReference>
<evidence type="ECO:0000256" key="2">
    <source>
        <dbReference type="ARBA" id="ARBA00004477"/>
    </source>
</evidence>
<evidence type="ECO:0000256" key="6">
    <source>
        <dbReference type="ARBA" id="ARBA00022801"/>
    </source>
</evidence>
<comment type="catalytic activity">
    <reaction evidence="1">
        <text>1,2-dihexadecanoyl-sn-glycero-3-phosphate + H2O = 1,2-dihexadecanoyl-sn-glycerol + phosphate</text>
        <dbReference type="Rhea" id="RHEA:43236"/>
        <dbReference type="ChEBI" id="CHEBI:15377"/>
        <dbReference type="ChEBI" id="CHEBI:43474"/>
        <dbReference type="ChEBI" id="CHEBI:72859"/>
        <dbReference type="ChEBI" id="CHEBI:82929"/>
    </reaction>
    <physiologicalReaction direction="left-to-right" evidence="1">
        <dbReference type="Rhea" id="RHEA:43237"/>
    </physiologicalReaction>
</comment>
<dbReference type="EC" id="3.6.1.68" evidence="15"/>
<evidence type="ECO:0000256" key="3">
    <source>
        <dbReference type="ARBA" id="ARBA00004540"/>
    </source>
</evidence>
<evidence type="ECO:0000256" key="14">
    <source>
        <dbReference type="ARBA" id="ARBA00036255"/>
    </source>
</evidence>
<evidence type="ECO:0000256" key="15">
    <source>
        <dbReference type="ARBA" id="ARBA00038898"/>
    </source>
</evidence>
<reference evidence="26" key="2">
    <citation type="submission" date="2025-08" db="UniProtKB">
        <authorList>
            <consortium name="Ensembl"/>
        </authorList>
    </citation>
    <scope>IDENTIFICATION</scope>
</reference>
<evidence type="ECO:0000259" key="25">
    <source>
        <dbReference type="SMART" id="SM00014"/>
    </source>
</evidence>
<comment type="catalytic activity">
    <reaction evidence="12">
        <text>(2E,6E)-farnesyl phosphate + H2O = (2E,6E)-farnesol + phosphate</text>
        <dbReference type="Rhea" id="RHEA:48132"/>
        <dbReference type="ChEBI" id="CHEBI:15377"/>
        <dbReference type="ChEBI" id="CHEBI:16619"/>
        <dbReference type="ChEBI" id="CHEBI:43474"/>
        <dbReference type="ChEBI" id="CHEBI:88226"/>
    </reaction>
    <physiologicalReaction direction="left-to-right" evidence="12">
        <dbReference type="Rhea" id="RHEA:48133"/>
    </physiologicalReaction>
</comment>
<reference evidence="26" key="3">
    <citation type="submission" date="2025-09" db="UniProtKB">
        <authorList>
            <consortium name="Ensembl"/>
        </authorList>
    </citation>
    <scope>IDENTIFICATION</scope>
</reference>
<feature type="transmembrane region" description="Helical" evidence="24">
    <location>
        <begin position="347"/>
        <end position="372"/>
    </location>
</feature>
<evidence type="ECO:0000256" key="18">
    <source>
        <dbReference type="ARBA" id="ARBA00047907"/>
    </source>
</evidence>
<comment type="catalytic activity">
    <reaction evidence="22">
        <text>(2E)-geranyl diphosphate + H2O = (2E)-geranyl phosphate + phosphate + H(+)</text>
        <dbReference type="Rhea" id="RHEA:47944"/>
        <dbReference type="ChEBI" id="CHEBI:15377"/>
        <dbReference type="ChEBI" id="CHEBI:15378"/>
        <dbReference type="ChEBI" id="CHEBI:43474"/>
        <dbReference type="ChEBI" id="CHEBI:58057"/>
        <dbReference type="ChEBI" id="CHEBI:88107"/>
        <dbReference type="EC" id="3.6.1.68"/>
    </reaction>
    <physiologicalReaction direction="left-to-right" evidence="22">
        <dbReference type="Rhea" id="RHEA:47945"/>
    </physiologicalReaction>
</comment>
<comment type="catalytic activity">
    <reaction evidence="18">
        <text>presqualene phosphate + H2O = presqualene alcohol + phosphate</text>
        <dbReference type="Rhea" id="RHEA:68024"/>
        <dbReference type="ChEBI" id="CHEBI:15377"/>
        <dbReference type="ChEBI" id="CHEBI:43474"/>
        <dbReference type="ChEBI" id="CHEBI:176803"/>
        <dbReference type="ChEBI" id="CHEBI:176962"/>
    </reaction>
    <physiologicalReaction direction="left-to-right" evidence="18">
        <dbReference type="Rhea" id="RHEA:68025"/>
    </physiologicalReaction>
</comment>
<dbReference type="PANTHER" id="PTHR14969">
    <property type="entry name" value="SPHINGOSINE-1-PHOSPHATE PHOSPHOHYDROLASE"/>
    <property type="match status" value="1"/>
</dbReference>
<comment type="catalytic activity">
    <reaction evidence="14">
        <text>(2E,6E,10E)-geranylgeranyl phosphate + H2O = (2E,6E,10E)-geranylgeraniol + phosphate</text>
        <dbReference type="Rhea" id="RHEA:68016"/>
        <dbReference type="ChEBI" id="CHEBI:15377"/>
        <dbReference type="ChEBI" id="CHEBI:43474"/>
        <dbReference type="ChEBI" id="CHEBI:46762"/>
        <dbReference type="ChEBI" id="CHEBI:144936"/>
    </reaction>
    <physiologicalReaction direction="left-to-right" evidence="14">
        <dbReference type="Rhea" id="RHEA:68017"/>
    </physiologicalReaction>
</comment>
<reference evidence="26 27" key="1">
    <citation type="submission" date="2009-12" db="EMBL/GenBank/DDBJ databases">
        <title>The Genome Sequence of Anolis carolinensis (Green Anole Lizard).</title>
        <authorList>
            <consortium name="The Genome Sequencing Platform"/>
            <person name="Di Palma F."/>
            <person name="Alfoldi J."/>
            <person name="Heiman D."/>
            <person name="Young S."/>
            <person name="Grabherr M."/>
            <person name="Johnson J."/>
            <person name="Lander E.S."/>
            <person name="Lindblad-Toh K."/>
        </authorList>
    </citation>
    <scope>NUCLEOTIDE SEQUENCE [LARGE SCALE GENOMIC DNA]</scope>
    <source>
        <strain evidence="26 27">JBL SC #1</strain>
    </source>
</reference>
<organism evidence="26 27">
    <name type="scientific">Anolis carolinensis</name>
    <name type="common">Green anole</name>
    <name type="synonym">American chameleon</name>
    <dbReference type="NCBI Taxonomy" id="28377"/>
    <lineage>
        <taxon>Eukaryota</taxon>
        <taxon>Metazoa</taxon>
        <taxon>Chordata</taxon>
        <taxon>Craniata</taxon>
        <taxon>Vertebrata</taxon>
        <taxon>Euteleostomi</taxon>
        <taxon>Lepidosauria</taxon>
        <taxon>Squamata</taxon>
        <taxon>Bifurcata</taxon>
        <taxon>Unidentata</taxon>
        <taxon>Episquamata</taxon>
        <taxon>Toxicofera</taxon>
        <taxon>Iguania</taxon>
        <taxon>Dactyloidae</taxon>
        <taxon>Anolis</taxon>
    </lineage>
</organism>
<dbReference type="InterPro" id="IPR036938">
    <property type="entry name" value="PAP2/HPO_sf"/>
</dbReference>
<keyword evidence="7" id="KW-0256">Endoplasmic reticulum</keyword>
<dbReference type="CDD" id="cd03391">
    <property type="entry name" value="PAP2_containing_2_like"/>
    <property type="match status" value="1"/>
</dbReference>
<evidence type="ECO:0000256" key="12">
    <source>
        <dbReference type="ARBA" id="ARBA00036036"/>
    </source>
</evidence>
<dbReference type="AlphaFoldDB" id="G1KNI0"/>
<name>G1KNI0_ANOCA</name>
<keyword evidence="6" id="KW-0378">Hydrolase</keyword>
<accession>G1KNI0</accession>
<evidence type="ECO:0000256" key="19">
    <source>
        <dbReference type="ARBA" id="ARBA00048331"/>
    </source>
</evidence>
<comment type="catalytic activity">
    <reaction evidence="20">
        <text>(2E,6E)-farnesyl diphosphate + H2O = (2E,6E)-farnesyl phosphate + phosphate + H(+)</text>
        <dbReference type="Rhea" id="RHEA:48128"/>
        <dbReference type="ChEBI" id="CHEBI:15377"/>
        <dbReference type="ChEBI" id="CHEBI:15378"/>
        <dbReference type="ChEBI" id="CHEBI:43474"/>
        <dbReference type="ChEBI" id="CHEBI:88226"/>
        <dbReference type="ChEBI" id="CHEBI:175763"/>
    </reaction>
    <physiologicalReaction direction="left-to-right" evidence="20">
        <dbReference type="Rhea" id="RHEA:48129"/>
    </physiologicalReaction>
</comment>
<comment type="similarity">
    <text evidence="4">Belongs to the PA-phosphatase related phosphoesterase family.</text>
</comment>
<evidence type="ECO:0000256" key="8">
    <source>
        <dbReference type="ARBA" id="ARBA00022989"/>
    </source>
</evidence>
<dbReference type="InterPro" id="IPR000326">
    <property type="entry name" value="PAP2/HPO"/>
</dbReference>
<evidence type="ECO:0000313" key="26">
    <source>
        <dbReference type="Ensembl" id="ENSACAP00000013046.3"/>
    </source>
</evidence>
<keyword evidence="9" id="KW-0443">Lipid metabolism</keyword>
<dbReference type="HOGENOM" id="CLU_072573_4_0_1"/>
<dbReference type="Proteomes" id="UP000001646">
    <property type="component" value="Chromosome 4"/>
</dbReference>
<evidence type="ECO:0000256" key="16">
    <source>
        <dbReference type="ARBA" id="ARBA00040581"/>
    </source>
</evidence>
<keyword evidence="5 24" id="KW-0812">Transmembrane</keyword>
<feature type="transmembrane region" description="Helical" evidence="24">
    <location>
        <begin position="288"/>
        <end position="310"/>
    </location>
</feature>
<evidence type="ECO:0000256" key="20">
    <source>
        <dbReference type="ARBA" id="ARBA00048426"/>
    </source>
</evidence>
<feature type="domain" description="Phosphatidic acid phosphatase type 2/haloperoxidase" evidence="25">
    <location>
        <begin position="288"/>
        <end position="402"/>
    </location>
</feature>
<dbReference type="GeneTree" id="ENSGT00940000160907"/>
<evidence type="ECO:0000256" key="17">
    <source>
        <dbReference type="ARBA" id="ARBA00042093"/>
    </source>
</evidence>
<evidence type="ECO:0000256" key="11">
    <source>
        <dbReference type="ARBA" id="ARBA00023242"/>
    </source>
</evidence>
<evidence type="ECO:0000256" key="1">
    <source>
        <dbReference type="ARBA" id="ARBA00001611"/>
    </source>
</evidence>
<evidence type="ECO:0000313" key="27">
    <source>
        <dbReference type="Proteomes" id="UP000001646"/>
    </source>
</evidence>
<evidence type="ECO:0000256" key="7">
    <source>
        <dbReference type="ARBA" id="ARBA00022824"/>
    </source>
</evidence>
<protein>
    <recommendedName>
        <fullName evidence="16">Polyisoprenoid diphosphate/phosphate phosphohydrolase PLPP6</fullName>
        <ecNumber evidence="15">3.6.1.68</ecNumber>
    </recommendedName>
    <alternativeName>
        <fullName evidence="17">Phospholipid phosphatase 6</fullName>
    </alternativeName>
</protein>
<feature type="region of interest" description="Disordered" evidence="23">
    <location>
        <begin position="176"/>
        <end position="213"/>
    </location>
</feature>
<keyword evidence="8 24" id="KW-1133">Transmembrane helix</keyword>
<dbReference type="GO" id="GO:0016020">
    <property type="term" value="C:membrane"/>
    <property type="evidence" value="ECO:0000318"/>
    <property type="project" value="GO_Central"/>
</dbReference>
<keyword evidence="11" id="KW-0539">Nucleus</keyword>
<comment type="subcellular location">
    <subcellularLocation>
        <location evidence="2">Endoplasmic reticulum membrane</location>
        <topology evidence="2">Multi-pass membrane protein</topology>
    </subcellularLocation>
    <subcellularLocation>
        <location evidence="3">Nucleus inner membrane</location>
    </subcellularLocation>
</comment>
<dbReference type="Pfam" id="PF01569">
    <property type="entry name" value="PAP2"/>
    <property type="match status" value="1"/>
</dbReference>
<keyword evidence="27" id="KW-1185">Reference proteome</keyword>
<dbReference type="eggNOG" id="KOG4268">
    <property type="taxonomic scope" value="Eukaryota"/>
</dbReference>
<dbReference type="GO" id="GO:0046839">
    <property type="term" value="P:phospholipid dephosphorylation"/>
    <property type="evidence" value="ECO:0000318"/>
    <property type="project" value="GO_Central"/>
</dbReference>
<evidence type="ECO:0000256" key="4">
    <source>
        <dbReference type="ARBA" id="ARBA00008816"/>
    </source>
</evidence>
<dbReference type="SUPFAM" id="SSF48317">
    <property type="entry name" value="Acid phosphatase/Vanadium-dependent haloperoxidase"/>
    <property type="match status" value="1"/>
</dbReference>
<dbReference type="Bgee" id="ENSACAG00000013296">
    <property type="expression patterns" value="Expressed in brain and 10 other cell types or tissues"/>
</dbReference>
<dbReference type="SMART" id="SM00014">
    <property type="entry name" value="acidPPc"/>
    <property type="match status" value="1"/>
</dbReference>
<feature type="transmembrane region" description="Helical" evidence="24">
    <location>
        <begin position="392"/>
        <end position="415"/>
    </location>
</feature>
<evidence type="ECO:0000256" key="9">
    <source>
        <dbReference type="ARBA" id="ARBA00023098"/>
    </source>
</evidence>
<gene>
    <name evidence="26" type="primary">plpp6</name>
</gene>
<dbReference type="STRING" id="28377.ENSACAP00000013046"/>
<evidence type="ECO:0000256" key="24">
    <source>
        <dbReference type="SAM" id="Phobius"/>
    </source>
</evidence>